<sequence>MTAVFKTASLAFRHRNLKMIWIERLQGVDVEPPPGERLADPVGIDPVPADPQFQDLTSEWTTKSHLADGSENAL</sequence>
<evidence type="ECO:0000313" key="1">
    <source>
        <dbReference type="EMBL" id="TNN35001.1"/>
    </source>
</evidence>
<reference evidence="1 2" key="1">
    <citation type="submission" date="2019-03" db="EMBL/GenBank/DDBJ databases">
        <title>First draft genome of Liparis tanakae, snailfish: a comprehensive survey of snailfish specific genes.</title>
        <authorList>
            <person name="Kim W."/>
            <person name="Song I."/>
            <person name="Jeong J.-H."/>
            <person name="Kim D."/>
            <person name="Kim S."/>
            <person name="Ryu S."/>
            <person name="Song J.Y."/>
            <person name="Lee S.K."/>
        </authorList>
    </citation>
    <scope>NUCLEOTIDE SEQUENCE [LARGE SCALE GENOMIC DNA]</scope>
    <source>
        <tissue evidence="1">Muscle</tissue>
    </source>
</reference>
<dbReference type="AlphaFoldDB" id="A0A4Z2F2M0"/>
<comment type="caution">
    <text evidence="1">The sequence shown here is derived from an EMBL/GenBank/DDBJ whole genome shotgun (WGS) entry which is preliminary data.</text>
</comment>
<evidence type="ECO:0000313" key="2">
    <source>
        <dbReference type="Proteomes" id="UP000314294"/>
    </source>
</evidence>
<dbReference type="EMBL" id="SRLO01001851">
    <property type="protein sequence ID" value="TNN35001.1"/>
    <property type="molecule type" value="Genomic_DNA"/>
</dbReference>
<accession>A0A4Z2F2M0</accession>
<protein>
    <submittedName>
        <fullName evidence="1">Uncharacterized protein</fullName>
    </submittedName>
</protein>
<organism evidence="1 2">
    <name type="scientific">Liparis tanakae</name>
    <name type="common">Tanaka's snailfish</name>
    <dbReference type="NCBI Taxonomy" id="230148"/>
    <lineage>
        <taxon>Eukaryota</taxon>
        <taxon>Metazoa</taxon>
        <taxon>Chordata</taxon>
        <taxon>Craniata</taxon>
        <taxon>Vertebrata</taxon>
        <taxon>Euteleostomi</taxon>
        <taxon>Actinopterygii</taxon>
        <taxon>Neopterygii</taxon>
        <taxon>Teleostei</taxon>
        <taxon>Neoteleostei</taxon>
        <taxon>Acanthomorphata</taxon>
        <taxon>Eupercaria</taxon>
        <taxon>Perciformes</taxon>
        <taxon>Cottioidei</taxon>
        <taxon>Cottales</taxon>
        <taxon>Liparidae</taxon>
        <taxon>Liparis</taxon>
    </lineage>
</organism>
<gene>
    <name evidence="1" type="ORF">EYF80_054836</name>
</gene>
<name>A0A4Z2F2M0_9TELE</name>
<dbReference type="Proteomes" id="UP000314294">
    <property type="component" value="Unassembled WGS sequence"/>
</dbReference>
<proteinExistence type="predicted"/>
<keyword evidence="2" id="KW-1185">Reference proteome</keyword>